<evidence type="ECO:0000313" key="3">
    <source>
        <dbReference type="Proteomes" id="UP001169764"/>
    </source>
</evidence>
<dbReference type="InterPro" id="IPR026893">
    <property type="entry name" value="Tyr/Ser_Pase_IphP-type"/>
</dbReference>
<evidence type="ECO:0000313" key="2">
    <source>
        <dbReference type="EMBL" id="MDO6414443.1"/>
    </source>
</evidence>
<keyword evidence="2" id="KW-0378">Hydrolase</keyword>
<organism evidence="2 3">
    <name type="scientific">Sphingomonas natans</name>
    <dbReference type="NCBI Taxonomy" id="3063330"/>
    <lineage>
        <taxon>Bacteria</taxon>
        <taxon>Pseudomonadati</taxon>
        <taxon>Pseudomonadota</taxon>
        <taxon>Alphaproteobacteria</taxon>
        <taxon>Sphingomonadales</taxon>
        <taxon>Sphingomonadaceae</taxon>
        <taxon>Sphingomonas</taxon>
    </lineage>
</organism>
<dbReference type="GO" id="GO:0004725">
    <property type="term" value="F:protein tyrosine phosphatase activity"/>
    <property type="evidence" value="ECO:0007669"/>
    <property type="project" value="UniProtKB-EC"/>
</dbReference>
<dbReference type="Proteomes" id="UP001169764">
    <property type="component" value="Unassembled WGS sequence"/>
</dbReference>
<keyword evidence="3" id="KW-1185">Reference proteome</keyword>
<reference evidence="2" key="1">
    <citation type="submission" date="2023-07" db="EMBL/GenBank/DDBJ databases">
        <authorList>
            <person name="Kim M."/>
        </authorList>
    </citation>
    <scope>NUCLEOTIDE SEQUENCE</scope>
    <source>
        <strain evidence="2">BIUV-7</strain>
    </source>
</reference>
<name>A0ABT8Y7Z9_9SPHN</name>
<feature type="region of interest" description="Disordered" evidence="1">
    <location>
        <begin position="230"/>
        <end position="255"/>
    </location>
</feature>
<dbReference type="SUPFAM" id="SSF52799">
    <property type="entry name" value="(Phosphotyrosine protein) phosphatases II"/>
    <property type="match status" value="1"/>
</dbReference>
<dbReference type="InterPro" id="IPR029021">
    <property type="entry name" value="Prot-tyrosine_phosphatase-like"/>
</dbReference>
<gene>
    <name evidence="2" type="ORF">Q4F19_08635</name>
</gene>
<dbReference type="EMBL" id="JAUOTP010000003">
    <property type="protein sequence ID" value="MDO6414443.1"/>
    <property type="molecule type" value="Genomic_DNA"/>
</dbReference>
<evidence type="ECO:0000256" key="1">
    <source>
        <dbReference type="SAM" id="MobiDB-lite"/>
    </source>
</evidence>
<sequence length="313" mass="33670">MRFGFPAVALVALATQPMFGGRALAQSLGRQSAVATLPSTTISAHERLLPLQGGQNFRDLGGYRTRDGRHVKWGLLFRSGSMHGLTATDYASLEGRGIRVVCDFRDNRERAAQPVHWPAPGAPNVLFDAYYLDTAAMMPNGPPSSWTEDEAKASFAASYPKMLTQFNKQYRRMFAELIAAHVPLAFNCSAGKDRTGIAAALILTALGVPRQTVIDDYMLTNKYLDQKKLVADGPPPANMTPGQTGGGARADPATTMRSMSPGVLRAILAADPSYIEAALAVLDHHGGGPEGYLRDELGVDHSALVSLRSLYLE</sequence>
<proteinExistence type="predicted"/>
<dbReference type="RefSeq" id="WP_303541600.1">
    <property type="nucleotide sequence ID" value="NZ_JAUOTP010000003.1"/>
</dbReference>
<dbReference type="Pfam" id="PF13350">
    <property type="entry name" value="Y_phosphatase3"/>
    <property type="match status" value="1"/>
</dbReference>
<dbReference type="Gene3D" id="3.90.190.10">
    <property type="entry name" value="Protein tyrosine phosphatase superfamily"/>
    <property type="match status" value="1"/>
</dbReference>
<protein>
    <submittedName>
        <fullName evidence="2">Tyrosine-protein phosphatase</fullName>
        <ecNumber evidence="2">3.1.3.48</ecNumber>
    </submittedName>
</protein>
<comment type="caution">
    <text evidence="2">The sequence shown here is derived from an EMBL/GenBank/DDBJ whole genome shotgun (WGS) entry which is preliminary data.</text>
</comment>
<dbReference type="EC" id="3.1.3.48" evidence="2"/>
<accession>A0ABT8Y7Z9</accession>